<dbReference type="InterPro" id="IPR033985">
    <property type="entry name" value="SusD-like_N"/>
</dbReference>
<accession>A0A327VRV4</accession>
<evidence type="ECO:0000259" key="7">
    <source>
        <dbReference type="Pfam" id="PF14322"/>
    </source>
</evidence>
<reference evidence="8 9" key="1">
    <citation type="submission" date="2018-06" db="EMBL/GenBank/DDBJ databases">
        <title>Genomic Encyclopedia of Archaeal and Bacterial Type Strains, Phase II (KMG-II): from individual species to whole genera.</title>
        <authorList>
            <person name="Goeker M."/>
        </authorList>
    </citation>
    <scope>NUCLEOTIDE SEQUENCE [LARGE SCALE GENOMIC DNA]</scope>
    <source>
        <strain evidence="8 9">DSM 29821</strain>
    </source>
</reference>
<organism evidence="8 9">
    <name type="scientific">Chitinophaga dinghuensis</name>
    <dbReference type="NCBI Taxonomy" id="1539050"/>
    <lineage>
        <taxon>Bacteria</taxon>
        <taxon>Pseudomonadati</taxon>
        <taxon>Bacteroidota</taxon>
        <taxon>Chitinophagia</taxon>
        <taxon>Chitinophagales</taxon>
        <taxon>Chitinophagaceae</taxon>
        <taxon>Chitinophaga</taxon>
    </lineage>
</organism>
<dbReference type="Proteomes" id="UP000249819">
    <property type="component" value="Unassembled WGS sequence"/>
</dbReference>
<protein>
    <submittedName>
        <fullName evidence="8">SusD-like starch-binding protein associating with outer membrane</fullName>
    </submittedName>
</protein>
<feature type="domain" description="RagB/SusD" evidence="6">
    <location>
        <begin position="362"/>
        <end position="463"/>
    </location>
</feature>
<dbReference type="GO" id="GO:0009279">
    <property type="term" value="C:cell outer membrane"/>
    <property type="evidence" value="ECO:0007669"/>
    <property type="project" value="UniProtKB-SubCell"/>
</dbReference>
<sequence>MKRITQYIIGTLLLCSSCAKLDQAPHSFLTPENLEYDEQGIQTMANGLYTALWMGNWDFSCRQVILMLGSDDMICGTITKRGTQVDILNKDAGLLKDDIKSLWLNMYKVIQLSNMMLTEIPKSTQATQEVKNKYLGEAYFMRGYAYFMLVRMFGDVPAIIDYNAATDIFGNKKIPRTRVADIYDKLIVNDLQQAEALLPDIPRSNNNSRPCKWAAKTILADVYITMAGWPLKRTEMYTKAAEKAKEVIDGHKYRLMDNYSDLWLLSRMSDMTEHIFALNHSVTQGTGGQYGISYLAAEETGWGDYLGDSLFYEKYPNDKRKEWNYVTTFTGNGVTINFKQTPLHAPAIGKYRNWGTKSSIVDGITPICRYADALLLYAEAQNKADGAPNSLSYDCVNQIRKRGNGGVANDLQPGLSADSFTKAVADERGWEFFAEFRRWHELVRTQQVEAVNRLTVTQKTKNQYLMPVPVDELTVTGWQQNPGY</sequence>
<evidence type="ECO:0000256" key="1">
    <source>
        <dbReference type="ARBA" id="ARBA00004442"/>
    </source>
</evidence>
<evidence type="ECO:0000256" key="2">
    <source>
        <dbReference type="ARBA" id="ARBA00006275"/>
    </source>
</evidence>
<dbReference type="AlphaFoldDB" id="A0A327VRV4"/>
<proteinExistence type="inferred from homology"/>
<evidence type="ECO:0000259" key="6">
    <source>
        <dbReference type="Pfam" id="PF07980"/>
    </source>
</evidence>
<comment type="caution">
    <text evidence="8">The sequence shown here is derived from an EMBL/GenBank/DDBJ whole genome shotgun (WGS) entry which is preliminary data.</text>
</comment>
<keyword evidence="5" id="KW-0998">Cell outer membrane</keyword>
<gene>
    <name evidence="8" type="ORF">CLV59_11519</name>
</gene>
<dbReference type="Pfam" id="PF07980">
    <property type="entry name" value="SusD_RagB"/>
    <property type="match status" value="1"/>
</dbReference>
<dbReference type="CDD" id="cd08977">
    <property type="entry name" value="SusD"/>
    <property type="match status" value="1"/>
</dbReference>
<evidence type="ECO:0000256" key="4">
    <source>
        <dbReference type="ARBA" id="ARBA00023136"/>
    </source>
</evidence>
<dbReference type="InterPro" id="IPR012944">
    <property type="entry name" value="SusD_RagB_dom"/>
</dbReference>
<dbReference type="RefSeq" id="WP_111595552.1">
    <property type="nucleotide sequence ID" value="NZ_QLMA01000015.1"/>
</dbReference>
<keyword evidence="3" id="KW-0732">Signal</keyword>
<dbReference type="Pfam" id="PF14322">
    <property type="entry name" value="SusD-like_3"/>
    <property type="match status" value="1"/>
</dbReference>
<evidence type="ECO:0000256" key="5">
    <source>
        <dbReference type="ARBA" id="ARBA00023237"/>
    </source>
</evidence>
<dbReference type="InterPro" id="IPR011990">
    <property type="entry name" value="TPR-like_helical_dom_sf"/>
</dbReference>
<name>A0A327VRV4_9BACT</name>
<keyword evidence="4" id="KW-0472">Membrane</keyword>
<dbReference type="SUPFAM" id="SSF48452">
    <property type="entry name" value="TPR-like"/>
    <property type="match status" value="1"/>
</dbReference>
<evidence type="ECO:0000256" key="3">
    <source>
        <dbReference type="ARBA" id="ARBA00022729"/>
    </source>
</evidence>
<dbReference type="Gene3D" id="1.25.40.390">
    <property type="match status" value="1"/>
</dbReference>
<keyword evidence="9" id="KW-1185">Reference proteome</keyword>
<evidence type="ECO:0000313" key="9">
    <source>
        <dbReference type="Proteomes" id="UP000249819"/>
    </source>
</evidence>
<feature type="domain" description="SusD-like N-terminal" evidence="7">
    <location>
        <begin position="95"/>
        <end position="223"/>
    </location>
</feature>
<comment type="similarity">
    <text evidence="2">Belongs to the SusD family.</text>
</comment>
<comment type="subcellular location">
    <subcellularLocation>
        <location evidence="1">Cell outer membrane</location>
    </subcellularLocation>
</comment>
<evidence type="ECO:0000313" key="8">
    <source>
        <dbReference type="EMBL" id="RAJ72795.1"/>
    </source>
</evidence>
<dbReference type="EMBL" id="QLMA01000015">
    <property type="protein sequence ID" value="RAJ72795.1"/>
    <property type="molecule type" value="Genomic_DNA"/>
</dbReference>
<dbReference type="OrthoDB" id="5694214at2"/>